<evidence type="ECO:0000313" key="3">
    <source>
        <dbReference type="Proteomes" id="UP000076858"/>
    </source>
</evidence>
<comment type="caution">
    <text evidence="2">The sequence shown here is derived from an EMBL/GenBank/DDBJ whole genome shotgun (WGS) entry which is preliminary data.</text>
</comment>
<gene>
    <name evidence="2" type="ORF">APZ42_024126</name>
</gene>
<sequence length="54" mass="6569">MNKQLWKAVNPGTNSKDKPNMKHLFYKQHAASRHFAIERYFLKELHWDQLKKKS</sequence>
<evidence type="ECO:0000256" key="1">
    <source>
        <dbReference type="SAM" id="MobiDB-lite"/>
    </source>
</evidence>
<keyword evidence="3" id="KW-1185">Reference proteome</keyword>
<feature type="region of interest" description="Disordered" evidence="1">
    <location>
        <begin position="1"/>
        <end position="20"/>
    </location>
</feature>
<dbReference type="AlphaFoldDB" id="A0A0P5YET3"/>
<organism evidence="2 3">
    <name type="scientific">Daphnia magna</name>
    <dbReference type="NCBI Taxonomy" id="35525"/>
    <lineage>
        <taxon>Eukaryota</taxon>
        <taxon>Metazoa</taxon>
        <taxon>Ecdysozoa</taxon>
        <taxon>Arthropoda</taxon>
        <taxon>Crustacea</taxon>
        <taxon>Branchiopoda</taxon>
        <taxon>Diplostraca</taxon>
        <taxon>Cladocera</taxon>
        <taxon>Anomopoda</taxon>
        <taxon>Daphniidae</taxon>
        <taxon>Daphnia</taxon>
    </lineage>
</organism>
<reference evidence="2 3" key="1">
    <citation type="submission" date="2016-03" db="EMBL/GenBank/DDBJ databases">
        <title>EvidentialGene: Evidence-directed Construction of Genes on Genomes.</title>
        <authorList>
            <person name="Gilbert D.G."/>
            <person name="Choi J.-H."/>
            <person name="Mockaitis K."/>
            <person name="Colbourne J."/>
            <person name="Pfrender M."/>
        </authorList>
    </citation>
    <scope>NUCLEOTIDE SEQUENCE [LARGE SCALE GENOMIC DNA]</scope>
    <source>
        <strain evidence="2 3">Xinb3</strain>
        <tissue evidence="2">Complete organism</tissue>
    </source>
</reference>
<dbReference type="EMBL" id="LRGB01001581">
    <property type="protein sequence ID" value="KZS11334.1"/>
    <property type="molecule type" value="Genomic_DNA"/>
</dbReference>
<name>A0A0P5YET3_9CRUS</name>
<dbReference type="Proteomes" id="UP000076858">
    <property type="component" value="Unassembled WGS sequence"/>
</dbReference>
<proteinExistence type="predicted"/>
<accession>A0A0P5YET3</accession>
<protein>
    <submittedName>
        <fullName evidence="2">Uncharacterized protein</fullName>
    </submittedName>
</protein>
<evidence type="ECO:0000313" key="2">
    <source>
        <dbReference type="EMBL" id="KZS11334.1"/>
    </source>
</evidence>